<dbReference type="Gene3D" id="1.10.10.10">
    <property type="entry name" value="Winged helix-like DNA-binding domain superfamily/Winged helix DNA-binding domain"/>
    <property type="match status" value="1"/>
</dbReference>
<dbReference type="SUPFAM" id="SSF88659">
    <property type="entry name" value="Sigma3 and sigma4 domains of RNA polymerase sigma factors"/>
    <property type="match status" value="1"/>
</dbReference>
<dbReference type="Gene3D" id="1.10.1740.10">
    <property type="match status" value="1"/>
</dbReference>
<evidence type="ECO:0000256" key="5">
    <source>
        <dbReference type="ARBA" id="ARBA00023163"/>
    </source>
</evidence>
<keyword evidence="5" id="KW-0804">Transcription</keyword>
<dbReference type="Pfam" id="PF04542">
    <property type="entry name" value="Sigma70_r2"/>
    <property type="match status" value="1"/>
</dbReference>
<dbReference type="InterPro" id="IPR014284">
    <property type="entry name" value="RNA_pol_sigma-70_dom"/>
</dbReference>
<dbReference type="PANTHER" id="PTHR43133:SF8">
    <property type="entry name" value="RNA POLYMERASE SIGMA FACTOR HI_1459-RELATED"/>
    <property type="match status" value="1"/>
</dbReference>
<dbReference type="Gene3D" id="1.10.10.1320">
    <property type="entry name" value="Anti-sigma factor, zinc-finger domain"/>
    <property type="match status" value="1"/>
</dbReference>
<feature type="compositionally biased region" description="Polar residues" evidence="6">
    <location>
        <begin position="391"/>
        <end position="402"/>
    </location>
</feature>
<dbReference type="PANTHER" id="PTHR43133">
    <property type="entry name" value="RNA POLYMERASE ECF-TYPE SIGMA FACTO"/>
    <property type="match status" value="1"/>
</dbReference>
<feature type="domain" description="RNA polymerase sigma-70 region 2" evidence="7">
    <location>
        <begin position="28"/>
        <end position="89"/>
    </location>
</feature>
<feature type="compositionally biased region" description="Low complexity" evidence="6">
    <location>
        <begin position="327"/>
        <end position="337"/>
    </location>
</feature>
<dbReference type="InterPro" id="IPR007627">
    <property type="entry name" value="RNA_pol_sigma70_r2"/>
</dbReference>
<sequence length="437" mass="46137">MAETLEEMPDAELIASVRQGDVAAFGELYARHLDSAKRAAAYLARTQAEREDLVAEAFTRVLRMLREGRGPDAEFRPYLLVTLRNAAIQGSTRGAPVALYAELPDTYVTEEYVDPVVERWHAGVAAEAFASLPERWRMVLWHTEVEDESPAVVAPRLGMRPNSVAALAYRAREGLRQAYLRQHVPGPLRRECAATVDKLAGYVRRSVPPPLSRKITRHLDRCADCRGRVDTLTKVNAELAGVFGPLAVGVPLAAGATAAESGLSGVLLMKVGAAVAIAATAVTTSASAPAIVAEPHPPTAVIAEVTGGEHGSTFTVEPRPPVPTPAPAAATATTPAPARTPAPATAPVPARAPVSPSPTPATTVALPTRSAATPAAQTNKGNEQSEKQATKPDSSQQKQANSEAKTAKKQAKAADKEARKATKKEQRAAKKEQKGGK</sequence>
<keyword evidence="9" id="KW-1185">Reference proteome</keyword>
<name>A0ABT2J8M4_9PSEU</name>
<evidence type="ECO:0000313" key="8">
    <source>
        <dbReference type="EMBL" id="MCT2584213.1"/>
    </source>
</evidence>
<keyword evidence="3" id="KW-0731">Sigma factor</keyword>
<comment type="caution">
    <text evidence="8">The sequence shown here is derived from an EMBL/GenBank/DDBJ whole genome shotgun (WGS) entry which is preliminary data.</text>
</comment>
<keyword evidence="2" id="KW-0805">Transcription regulation</keyword>
<dbReference type="InterPro" id="IPR039425">
    <property type="entry name" value="RNA_pol_sigma-70-like"/>
</dbReference>
<feature type="compositionally biased region" description="Low complexity" evidence="6">
    <location>
        <begin position="347"/>
        <end position="369"/>
    </location>
</feature>
<evidence type="ECO:0000256" key="3">
    <source>
        <dbReference type="ARBA" id="ARBA00023082"/>
    </source>
</evidence>
<dbReference type="Proteomes" id="UP001156441">
    <property type="component" value="Unassembled WGS sequence"/>
</dbReference>
<feature type="region of interest" description="Disordered" evidence="6">
    <location>
        <begin position="310"/>
        <end position="437"/>
    </location>
</feature>
<dbReference type="EMBL" id="JAFFZE010000012">
    <property type="protein sequence ID" value="MCT2584213.1"/>
    <property type="molecule type" value="Genomic_DNA"/>
</dbReference>
<evidence type="ECO:0000313" key="9">
    <source>
        <dbReference type="Proteomes" id="UP001156441"/>
    </source>
</evidence>
<keyword evidence="4" id="KW-0238">DNA-binding</keyword>
<evidence type="ECO:0000256" key="4">
    <source>
        <dbReference type="ARBA" id="ARBA00023125"/>
    </source>
</evidence>
<gene>
    <name evidence="8" type="ORF">JT362_13900</name>
</gene>
<dbReference type="InterPro" id="IPR036388">
    <property type="entry name" value="WH-like_DNA-bd_sf"/>
</dbReference>
<dbReference type="SUPFAM" id="SSF88946">
    <property type="entry name" value="Sigma2 domain of RNA polymerase sigma factors"/>
    <property type="match status" value="1"/>
</dbReference>
<evidence type="ECO:0000256" key="6">
    <source>
        <dbReference type="SAM" id="MobiDB-lite"/>
    </source>
</evidence>
<dbReference type="InterPro" id="IPR013324">
    <property type="entry name" value="RNA_pol_sigma_r3/r4-like"/>
</dbReference>
<accession>A0ABT2J8M4</accession>
<organism evidence="8 9">
    <name type="scientific">Actinophytocola gossypii</name>
    <dbReference type="NCBI Taxonomy" id="2812003"/>
    <lineage>
        <taxon>Bacteria</taxon>
        <taxon>Bacillati</taxon>
        <taxon>Actinomycetota</taxon>
        <taxon>Actinomycetes</taxon>
        <taxon>Pseudonocardiales</taxon>
        <taxon>Pseudonocardiaceae</taxon>
    </lineage>
</organism>
<dbReference type="RefSeq" id="WP_260191621.1">
    <property type="nucleotide sequence ID" value="NZ_JAFFZE010000012.1"/>
</dbReference>
<evidence type="ECO:0000256" key="2">
    <source>
        <dbReference type="ARBA" id="ARBA00023015"/>
    </source>
</evidence>
<dbReference type="InterPro" id="IPR041916">
    <property type="entry name" value="Anti_sigma_zinc_sf"/>
</dbReference>
<dbReference type="InterPro" id="IPR013325">
    <property type="entry name" value="RNA_pol_sigma_r2"/>
</dbReference>
<comment type="similarity">
    <text evidence="1">Belongs to the sigma-70 factor family. ECF subfamily.</text>
</comment>
<evidence type="ECO:0000256" key="1">
    <source>
        <dbReference type="ARBA" id="ARBA00010641"/>
    </source>
</evidence>
<dbReference type="NCBIfam" id="TIGR02937">
    <property type="entry name" value="sigma70-ECF"/>
    <property type="match status" value="1"/>
</dbReference>
<feature type="compositionally biased region" description="Basic and acidic residues" evidence="6">
    <location>
        <begin position="412"/>
        <end position="437"/>
    </location>
</feature>
<protein>
    <submittedName>
        <fullName evidence="8">Sigma-70 family RNA polymerase sigma factor</fullName>
    </submittedName>
</protein>
<proteinExistence type="inferred from homology"/>
<evidence type="ECO:0000259" key="7">
    <source>
        <dbReference type="Pfam" id="PF04542"/>
    </source>
</evidence>
<reference evidence="8 9" key="1">
    <citation type="submission" date="2021-02" db="EMBL/GenBank/DDBJ databases">
        <title>Actinophytocola xerophila sp. nov., isolated from soil of cotton cropping field.</title>
        <authorList>
            <person name="Huang R."/>
            <person name="Chen X."/>
            <person name="Ge X."/>
            <person name="Liu W."/>
        </authorList>
    </citation>
    <scope>NUCLEOTIDE SEQUENCE [LARGE SCALE GENOMIC DNA]</scope>
    <source>
        <strain evidence="8 9">S1-96</strain>
    </source>
</reference>